<gene>
    <name evidence="3" type="ORF">C8A05DRAFT_19735</name>
</gene>
<protein>
    <recommendedName>
        <fullName evidence="5">Actin-like ATPase domain-containing protein</fullName>
    </recommendedName>
</protein>
<dbReference type="GO" id="GO:0140662">
    <property type="term" value="F:ATP-dependent protein folding chaperone"/>
    <property type="evidence" value="ECO:0007669"/>
    <property type="project" value="InterPro"/>
</dbReference>
<dbReference type="AlphaFoldDB" id="A0AAN6MCB5"/>
<dbReference type="Proteomes" id="UP001303889">
    <property type="component" value="Unassembled WGS sequence"/>
</dbReference>
<dbReference type="InterPro" id="IPR043129">
    <property type="entry name" value="ATPase_NBD"/>
</dbReference>
<dbReference type="InterPro" id="IPR013126">
    <property type="entry name" value="Hsp_70_fam"/>
</dbReference>
<evidence type="ECO:0000256" key="2">
    <source>
        <dbReference type="ARBA" id="ARBA00022840"/>
    </source>
</evidence>
<dbReference type="PANTHER" id="PTHR14187:SF81">
    <property type="entry name" value="HSP70 FAMILY PROTEIN (AFU_ORTHOLOGUE AFUA_4G14040)"/>
    <property type="match status" value="1"/>
</dbReference>
<reference evidence="3" key="1">
    <citation type="journal article" date="2023" name="Mol. Phylogenet. Evol.">
        <title>Genome-scale phylogeny and comparative genomics of the fungal order Sordariales.</title>
        <authorList>
            <person name="Hensen N."/>
            <person name="Bonometti L."/>
            <person name="Westerberg I."/>
            <person name="Brannstrom I.O."/>
            <person name="Guillou S."/>
            <person name="Cros-Aarteil S."/>
            <person name="Calhoun S."/>
            <person name="Haridas S."/>
            <person name="Kuo A."/>
            <person name="Mondo S."/>
            <person name="Pangilinan J."/>
            <person name="Riley R."/>
            <person name="LaButti K."/>
            <person name="Andreopoulos B."/>
            <person name="Lipzen A."/>
            <person name="Chen C."/>
            <person name="Yan M."/>
            <person name="Daum C."/>
            <person name="Ng V."/>
            <person name="Clum A."/>
            <person name="Steindorff A."/>
            <person name="Ohm R.A."/>
            <person name="Martin F."/>
            <person name="Silar P."/>
            <person name="Natvig D.O."/>
            <person name="Lalanne C."/>
            <person name="Gautier V."/>
            <person name="Ament-Velasquez S.L."/>
            <person name="Kruys A."/>
            <person name="Hutchinson M.I."/>
            <person name="Powell A.J."/>
            <person name="Barry K."/>
            <person name="Miller A.N."/>
            <person name="Grigoriev I.V."/>
            <person name="Debuchy R."/>
            <person name="Gladieux P."/>
            <person name="Hiltunen Thoren M."/>
            <person name="Johannesson H."/>
        </authorList>
    </citation>
    <scope>NUCLEOTIDE SEQUENCE</scope>
    <source>
        <strain evidence="3">CBS 103.79</strain>
    </source>
</reference>
<dbReference type="Pfam" id="PF00012">
    <property type="entry name" value="HSP70"/>
    <property type="match status" value="1"/>
</dbReference>
<name>A0AAN6MCB5_9PEZI</name>
<reference evidence="3" key="2">
    <citation type="submission" date="2023-05" db="EMBL/GenBank/DDBJ databases">
        <authorList>
            <consortium name="Lawrence Berkeley National Laboratory"/>
            <person name="Steindorff A."/>
            <person name="Hensen N."/>
            <person name="Bonometti L."/>
            <person name="Westerberg I."/>
            <person name="Brannstrom I.O."/>
            <person name="Guillou S."/>
            <person name="Cros-Aarteil S."/>
            <person name="Calhoun S."/>
            <person name="Haridas S."/>
            <person name="Kuo A."/>
            <person name="Mondo S."/>
            <person name="Pangilinan J."/>
            <person name="Riley R."/>
            <person name="Labutti K."/>
            <person name="Andreopoulos B."/>
            <person name="Lipzen A."/>
            <person name="Chen C."/>
            <person name="Yanf M."/>
            <person name="Daum C."/>
            <person name="Ng V."/>
            <person name="Clum A."/>
            <person name="Ohm R."/>
            <person name="Martin F."/>
            <person name="Silar P."/>
            <person name="Natvig D."/>
            <person name="Lalanne C."/>
            <person name="Gautier V."/>
            <person name="Ament-Velasquez S.L."/>
            <person name="Kruys A."/>
            <person name="Hutchinson M.I."/>
            <person name="Powell A.J."/>
            <person name="Barry K."/>
            <person name="Miller A.N."/>
            <person name="Grigoriev I.V."/>
            <person name="Debuchy R."/>
            <person name="Gladieux P."/>
            <person name="Thoren M.H."/>
            <person name="Johannesson H."/>
        </authorList>
    </citation>
    <scope>NUCLEOTIDE SEQUENCE</scope>
    <source>
        <strain evidence="3">CBS 103.79</strain>
    </source>
</reference>
<dbReference type="GO" id="GO:0005524">
    <property type="term" value="F:ATP binding"/>
    <property type="evidence" value="ECO:0007669"/>
    <property type="project" value="UniProtKB-KW"/>
</dbReference>
<proteinExistence type="predicted"/>
<organism evidence="3 4">
    <name type="scientific">Staphylotrichum tortipilum</name>
    <dbReference type="NCBI Taxonomy" id="2831512"/>
    <lineage>
        <taxon>Eukaryota</taxon>
        <taxon>Fungi</taxon>
        <taxon>Dikarya</taxon>
        <taxon>Ascomycota</taxon>
        <taxon>Pezizomycotina</taxon>
        <taxon>Sordariomycetes</taxon>
        <taxon>Sordariomycetidae</taxon>
        <taxon>Sordariales</taxon>
        <taxon>Chaetomiaceae</taxon>
        <taxon>Staphylotrichum</taxon>
    </lineage>
</organism>
<evidence type="ECO:0000313" key="3">
    <source>
        <dbReference type="EMBL" id="KAK3897524.1"/>
    </source>
</evidence>
<dbReference type="Gene3D" id="3.30.30.30">
    <property type="match status" value="1"/>
</dbReference>
<dbReference type="Gene3D" id="3.30.420.40">
    <property type="match status" value="2"/>
</dbReference>
<evidence type="ECO:0000256" key="1">
    <source>
        <dbReference type="ARBA" id="ARBA00022741"/>
    </source>
</evidence>
<dbReference type="Gene3D" id="3.90.640.10">
    <property type="entry name" value="Actin, Chain A, domain 4"/>
    <property type="match status" value="1"/>
</dbReference>
<keyword evidence="1" id="KW-0547">Nucleotide-binding</keyword>
<dbReference type="EMBL" id="MU856140">
    <property type="protein sequence ID" value="KAK3897524.1"/>
    <property type="molecule type" value="Genomic_DNA"/>
</dbReference>
<dbReference type="CDD" id="cd10170">
    <property type="entry name" value="ASKHA_NBD_HSP70"/>
    <property type="match status" value="1"/>
</dbReference>
<evidence type="ECO:0008006" key="5">
    <source>
        <dbReference type="Google" id="ProtNLM"/>
    </source>
</evidence>
<dbReference type="SUPFAM" id="SSF53067">
    <property type="entry name" value="Actin-like ATPase domain"/>
    <property type="match status" value="2"/>
</dbReference>
<dbReference type="PANTHER" id="PTHR14187">
    <property type="entry name" value="ALPHA KINASE/ELONGATION FACTOR 2 KINASE"/>
    <property type="match status" value="1"/>
</dbReference>
<keyword evidence="4" id="KW-1185">Reference proteome</keyword>
<sequence length="590" mass="65426">MASDASLRGRVDSPHQTDRLKIILGVDYGTTFTGVSYVTSDKTSIDDIDVIRTWPGDGRPVEGNWKTPTIIAYTTENRGATRNHWGYEVRRGMMSCSWTKLLLDTSAETSEFDDPSLRNATGSALFHIPRGKTAKLVCQDFLTEVYRFVVGNLKMRMSPEVFDMTPIECYLTVPAIWSDKARAATFEAAKAAGFGARPFDKIRIIAEPEAAAVAALRKDLRPGSVNAVKAGDNVLILDCGGGTVDITTYTVRNIFPSLAFDEICVGIDLDCSTYIDRNFLNLMAQRFGVAFETVPPKRKGPGSEFMASFEKAKQSFGSSDSASFDIYPIDLQGNVPQEHYDEDEAAVILSRTDMEKLFNPVIGGILLLVKQQVDSISYSKGKQINTIVVVGGFGNSDYLKRELDTWCKANGEIKCIRPDFWGLERATPGVLLCHRHYGVTCGMPFRLGIDDEKHAFTSWEVKYCAGCMEWMVGKGTELSDSTRRVVSMTRDWSLGRSCVFNMDLYSCRLELAPERQEAAGITRIGTISVDFTDVDMSTFRKRMTLTGVEYELRFEVGVEFRSDEGVLRCFCQSQGKTIGTTSISFTDVAG</sequence>
<evidence type="ECO:0000313" key="4">
    <source>
        <dbReference type="Proteomes" id="UP001303889"/>
    </source>
</evidence>
<accession>A0AAN6MCB5</accession>
<dbReference type="PRINTS" id="PR00301">
    <property type="entry name" value="HEATSHOCK70"/>
</dbReference>
<comment type="caution">
    <text evidence="3">The sequence shown here is derived from an EMBL/GenBank/DDBJ whole genome shotgun (WGS) entry which is preliminary data.</text>
</comment>
<keyword evidence="2" id="KW-0067">ATP-binding</keyword>